<evidence type="ECO:0000313" key="2">
    <source>
        <dbReference type="Proteomes" id="UP000324222"/>
    </source>
</evidence>
<protein>
    <submittedName>
        <fullName evidence="1">Uncharacterized protein</fullName>
    </submittedName>
</protein>
<organism evidence="1 2">
    <name type="scientific">Portunus trituberculatus</name>
    <name type="common">Swimming crab</name>
    <name type="synonym">Neptunus trituberculatus</name>
    <dbReference type="NCBI Taxonomy" id="210409"/>
    <lineage>
        <taxon>Eukaryota</taxon>
        <taxon>Metazoa</taxon>
        <taxon>Ecdysozoa</taxon>
        <taxon>Arthropoda</taxon>
        <taxon>Crustacea</taxon>
        <taxon>Multicrustacea</taxon>
        <taxon>Malacostraca</taxon>
        <taxon>Eumalacostraca</taxon>
        <taxon>Eucarida</taxon>
        <taxon>Decapoda</taxon>
        <taxon>Pleocyemata</taxon>
        <taxon>Brachyura</taxon>
        <taxon>Eubrachyura</taxon>
        <taxon>Portunoidea</taxon>
        <taxon>Portunidae</taxon>
        <taxon>Portuninae</taxon>
        <taxon>Portunus</taxon>
    </lineage>
</organism>
<dbReference type="AlphaFoldDB" id="A0A5B7CSX5"/>
<dbReference type="EMBL" id="VSRR010000223">
    <property type="protein sequence ID" value="MPC12579.1"/>
    <property type="molecule type" value="Genomic_DNA"/>
</dbReference>
<comment type="caution">
    <text evidence="1">The sequence shown here is derived from an EMBL/GenBank/DDBJ whole genome shotgun (WGS) entry which is preliminary data.</text>
</comment>
<dbReference type="Proteomes" id="UP000324222">
    <property type="component" value="Unassembled WGS sequence"/>
</dbReference>
<name>A0A5B7CSX5_PORTR</name>
<sequence length="159" mass="17670">MLVDTGHWTLDTHTTVPEKILVPVLRREGQLIPRVISHYKELIKQSHINIGGEQSHKESTGPKSDCSSCLHSSCPLKPSQTVLEKLRYTTATYCHNVYLPLPHHTLTSHHSTTPPYTHLQLPKPVVGELVHEAVEKCGGALRVHSELTAVGKLAKDNKK</sequence>
<proteinExistence type="predicted"/>
<evidence type="ECO:0000313" key="1">
    <source>
        <dbReference type="EMBL" id="MPC12579.1"/>
    </source>
</evidence>
<reference evidence="1 2" key="1">
    <citation type="submission" date="2019-05" db="EMBL/GenBank/DDBJ databases">
        <title>Another draft genome of Portunus trituberculatus and its Hox gene families provides insights of decapod evolution.</title>
        <authorList>
            <person name="Jeong J.-H."/>
            <person name="Song I."/>
            <person name="Kim S."/>
            <person name="Choi T."/>
            <person name="Kim D."/>
            <person name="Ryu S."/>
            <person name="Kim W."/>
        </authorList>
    </citation>
    <scope>NUCLEOTIDE SEQUENCE [LARGE SCALE GENOMIC DNA]</scope>
    <source>
        <tissue evidence="1">Muscle</tissue>
    </source>
</reference>
<accession>A0A5B7CSX5</accession>
<keyword evidence="2" id="KW-1185">Reference proteome</keyword>
<gene>
    <name evidence="1" type="ORF">E2C01_005279</name>
</gene>